<feature type="transmembrane region" description="Helical" evidence="4">
    <location>
        <begin position="148"/>
        <end position="165"/>
    </location>
</feature>
<keyword evidence="4" id="KW-0812">Transmembrane</keyword>
<dbReference type="PROSITE" id="PS50111">
    <property type="entry name" value="CHEMOTAXIS_TRANSDUC_2"/>
    <property type="match status" value="1"/>
</dbReference>
<comment type="caution">
    <text evidence="6">The sequence shown here is derived from an EMBL/GenBank/DDBJ whole genome shotgun (WGS) entry which is preliminary data.</text>
</comment>
<evidence type="ECO:0000256" key="4">
    <source>
        <dbReference type="SAM" id="Phobius"/>
    </source>
</evidence>
<keyword evidence="3" id="KW-0807">Transducer</keyword>
<dbReference type="SMART" id="SM00283">
    <property type="entry name" value="MA"/>
    <property type="match status" value="1"/>
</dbReference>
<evidence type="ECO:0000256" key="1">
    <source>
        <dbReference type="ARBA" id="ARBA00022481"/>
    </source>
</evidence>
<dbReference type="Pfam" id="PF00015">
    <property type="entry name" value="MCPsignal"/>
    <property type="match status" value="1"/>
</dbReference>
<name>A0ABX9FR98_9ENTR</name>
<dbReference type="SUPFAM" id="SSF58104">
    <property type="entry name" value="Methyl-accepting chemotaxis protein (MCP) signaling domain"/>
    <property type="match status" value="1"/>
</dbReference>
<dbReference type="CDD" id="cd11386">
    <property type="entry name" value="MCP_signal"/>
    <property type="match status" value="1"/>
</dbReference>
<protein>
    <submittedName>
        <fullName evidence="6">Methyl-accepting chemotaxis protein</fullName>
    </submittedName>
</protein>
<evidence type="ECO:0000313" key="6">
    <source>
        <dbReference type="EMBL" id="RBP08499.1"/>
    </source>
</evidence>
<dbReference type="InterPro" id="IPR051310">
    <property type="entry name" value="MCP_chemotaxis"/>
</dbReference>
<evidence type="ECO:0000256" key="3">
    <source>
        <dbReference type="PROSITE-ProRule" id="PRU00284"/>
    </source>
</evidence>
<comment type="similarity">
    <text evidence="2">Belongs to the methyl-accepting chemotaxis (MCP) protein family.</text>
</comment>
<dbReference type="Proteomes" id="UP000253201">
    <property type="component" value="Unassembled WGS sequence"/>
</dbReference>
<keyword evidence="1" id="KW-0488">Methylation</keyword>
<dbReference type="EMBL" id="QNRL01000009">
    <property type="protein sequence ID" value="RBP08499.1"/>
    <property type="molecule type" value="Genomic_DNA"/>
</dbReference>
<keyword evidence="7" id="KW-1185">Reference proteome</keyword>
<accession>A0ABX9FR98</accession>
<reference evidence="6 7" key="1">
    <citation type="submission" date="2018-06" db="EMBL/GenBank/DDBJ databases">
        <title>Genomic Encyclopedia of Type Strains, Phase IV (KMG-IV): sequencing the most valuable type-strain genomes for metagenomic binning, comparative biology and taxonomic classification.</title>
        <authorList>
            <person name="Goeker M."/>
        </authorList>
    </citation>
    <scope>NUCLEOTIDE SEQUENCE [LARGE SCALE GENOMIC DNA]</scope>
    <source>
        <strain evidence="6 7">DSM 27453</strain>
    </source>
</reference>
<feature type="transmembrane region" description="Helical" evidence="4">
    <location>
        <begin position="55"/>
        <end position="73"/>
    </location>
</feature>
<keyword evidence="4" id="KW-0472">Membrane</keyword>
<sequence length="508" mass="55678">MIYKLSTLINGVKNTNNITCTVRGNMDKSNNSDTRELLRESISVSSIRQRADGQMLALVWLLWGITLSVGWMADNALVALFFATPLALLATLVTAFFRGRLISRLIFAFILMAFSALLIQLGEGETEYHFSVFVLLSALLAWRDWRPLVMGAAIIAVHHLVFNYLQEYHLYHIVIFMHTGLHMVVMHGVFVVAQTLFLVVLAVRMEQDAISASEVAKLAAVINREPGSLTLSRETHVSHSPFARTFSRTLGAMRTTLEQVSGNVGQLLDASHTILQRNTALSERTDSQATSLAIAASAMEQLASAASQTSEQAGEARKRVLQACDVARQGGENIRAATASMMHIRDESQQINSILELIDGIAFQTHILSLNASVEAARAGEHGRGFAVVASEVRSLALRCEEAAKEIRQLTAASVKSTHQGAEQVELAGNTMQAIIRHIEGLQDSLEILSSMSEQQRASVIQMKGSIASIDASVQENVQHVAQTMQMAQQQQRYTGELQQAISVFRLV</sequence>
<dbReference type="InterPro" id="IPR004089">
    <property type="entry name" value="MCPsignal_dom"/>
</dbReference>
<dbReference type="Gene3D" id="1.10.287.950">
    <property type="entry name" value="Methyl-accepting chemotaxis protein"/>
    <property type="match status" value="1"/>
</dbReference>
<gene>
    <name evidence="6" type="ORF">DFQ50_109269</name>
</gene>
<proteinExistence type="inferred from homology"/>
<feature type="transmembrane region" description="Helical" evidence="4">
    <location>
        <begin position="104"/>
        <end position="122"/>
    </location>
</feature>
<organism evidence="6 7">
    <name type="scientific">Pseudocitrobacter faecalis</name>
    <dbReference type="NCBI Taxonomy" id="1398493"/>
    <lineage>
        <taxon>Bacteria</taxon>
        <taxon>Pseudomonadati</taxon>
        <taxon>Pseudomonadota</taxon>
        <taxon>Gammaproteobacteria</taxon>
        <taxon>Enterobacterales</taxon>
        <taxon>Enterobacteriaceae</taxon>
        <taxon>Pseudocitrobacter</taxon>
    </lineage>
</organism>
<dbReference type="PANTHER" id="PTHR43531">
    <property type="entry name" value="PROTEIN ICFG"/>
    <property type="match status" value="1"/>
</dbReference>
<evidence type="ECO:0000259" key="5">
    <source>
        <dbReference type="PROSITE" id="PS50111"/>
    </source>
</evidence>
<keyword evidence="4" id="KW-1133">Transmembrane helix</keyword>
<evidence type="ECO:0000256" key="2">
    <source>
        <dbReference type="ARBA" id="ARBA00029447"/>
    </source>
</evidence>
<feature type="domain" description="Methyl-accepting transducer" evidence="5">
    <location>
        <begin position="263"/>
        <end position="492"/>
    </location>
</feature>
<evidence type="ECO:0000313" key="7">
    <source>
        <dbReference type="Proteomes" id="UP000253201"/>
    </source>
</evidence>
<feature type="transmembrane region" description="Helical" evidence="4">
    <location>
        <begin position="79"/>
        <end position="97"/>
    </location>
</feature>
<dbReference type="PANTHER" id="PTHR43531:SF14">
    <property type="entry name" value="METHYL-ACCEPTING CHEMOTAXIS PROTEIN I-RELATED"/>
    <property type="match status" value="1"/>
</dbReference>